<dbReference type="Proteomes" id="UP001064489">
    <property type="component" value="Unassembled WGS sequence"/>
</dbReference>
<keyword evidence="2" id="KW-1185">Reference proteome</keyword>
<name>A0AAD5J7F5_ACENE</name>
<sequence>MGPTAGYHYVLSDSEEGSGQLVDVEHVSVSANPPIRKTNLEERLGSRISLASSSLCVTRAFSRNGSDFTVTRWSDYGQNQWAALYPE</sequence>
<organism evidence="1 2">
    <name type="scientific">Acer negundo</name>
    <name type="common">Box elder</name>
    <dbReference type="NCBI Taxonomy" id="4023"/>
    <lineage>
        <taxon>Eukaryota</taxon>
        <taxon>Viridiplantae</taxon>
        <taxon>Streptophyta</taxon>
        <taxon>Embryophyta</taxon>
        <taxon>Tracheophyta</taxon>
        <taxon>Spermatophyta</taxon>
        <taxon>Magnoliopsida</taxon>
        <taxon>eudicotyledons</taxon>
        <taxon>Gunneridae</taxon>
        <taxon>Pentapetalae</taxon>
        <taxon>rosids</taxon>
        <taxon>malvids</taxon>
        <taxon>Sapindales</taxon>
        <taxon>Sapindaceae</taxon>
        <taxon>Hippocastanoideae</taxon>
        <taxon>Acereae</taxon>
        <taxon>Acer</taxon>
    </lineage>
</organism>
<reference evidence="1" key="2">
    <citation type="submission" date="2023-02" db="EMBL/GenBank/DDBJ databases">
        <authorList>
            <person name="Swenson N.G."/>
            <person name="Wegrzyn J.L."/>
            <person name="Mcevoy S.L."/>
        </authorList>
    </citation>
    <scope>NUCLEOTIDE SEQUENCE</scope>
    <source>
        <strain evidence="1">91603</strain>
        <tissue evidence="1">Leaf</tissue>
    </source>
</reference>
<proteinExistence type="predicted"/>
<evidence type="ECO:0000313" key="2">
    <source>
        <dbReference type="Proteomes" id="UP001064489"/>
    </source>
</evidence>
<evidence type="ECO:0000313" key="1">
    <source>
        <dbReference type="EMBL" id="KAI9188592.1"/>
    </source>
</evidence>
<dbReference type="AlphaFoldDB" id="A0AAD5J7F5"/>
<dbReference type="EMBL" id="JAJSOW010000042">
    <property type="protein sequence ID" value="KAI9188592.1"/>
    <property type="molecule type" value="Genomic_DNA"/>
</dbReference>
<comment type="caution">
    <text evidence="1">The sequence shown here is derived from an EMBL/GenBank/DDBJ whole genome shotgun (WGS) entry which is preliminary data.</text>
</comment>
<gene>
    <name evidence="1" type="ORF">LWI28_021117</name>
</gene>
<accession>A0AAD5J7F5</accession>
<protein>
    <submittedName>
        <fullName evidence="1">Uncharacterized protein</fullName>
    </submittedName>
</protein>
<reference evidence="1" key="1">
    <citation type="journal article" date="2022" name="Plant J.">
        <title>Strategies of tolerance reflected in two North American maple genomes.</title>
        <authorList>
            <person name="McEvoy S.L."/>
            <person name="Sezen U.U."/>
            <person name="Trouern-Trend A."/>
            <person name="McMahon S.M."/>
            <person name="Schaberg P.G."/>
            <person name="Yang J."/>
            <person name="Wegrzyn J.L."/>
            <person name="Swenson N.G."/>
        </authorList>
    </citation>
    <scope>NUCLEOTIDE SEQUENCE</scope>
    <source>
        <strain evidence="1">91603</strain>
    </source>
</reference>